<reference evidence="3 4" key="1">
    <citation type="submission" date="2018-06" db="EMBL/GenBank/DDBJ databases">
        <title>Comparative genomics of Brasilonema spp. strains.</title>
        <authorList>
            <person name="Alvarenga D.O."/>
            <person name="Fiore M.F."/>
            <person name="Varani A.M."/>
        </authorList>
    </citation>
    <scope>NUCLEOTIDE SEQUENCE [LARGE SCALE GENOMIC DNA]</scope>
    <source>
        <strain evidence="3 4">CENA114</strain>
    </source>
</reference>
<evidence type="ECO:0000313" key="3">
    <source>
        <dbReference type="EMBL" id="QDL08872.1"/>
    </source>
</evidence>
<dbReference type="RefSeq" id="WP_171978191.1">
    <property type="nucleotide sequence ID" value="NZ_CAWOXK010000001.1"/>
</dbReference>
<dbReference type="Pfam" id="PF03808">
    <property type="entry name" value="Glyco_tran_WecG"/>
    <property type="match status" value="1"/>
</dbReference>
<dbReference type="InterPro" id="IPR004629">
    <property type="entry name" value="WecG_TagA_CpsF"/>
</dbReference>
<dbReference type="PANTHER" id="PTHR34136">
    <property type="match status" value="1"/>
</dbReference>
<dbReference type="GO" id="GO:0016758">
    <property type="term" value="F:hexosyltransferase activity"/>
    <property type="evidence" value="ECO:0007669"/>
    <property type="project" value="TreeGrafter"/>
</dbReference>
<dbReference type="PANTHER" id="PTHR34136:SF1">
    <property type="entry name" value="UDP-N-ACETYL-D-MANNOSAMINURONIC ACID TRANSFERASE"/>
    <property type="match status" value="1"/>
</dbReference>
<sequence length="259" mass="29724">MNKVKILNLEIDNLSKVELLDKLRSGVVFTPNVDHLMKLQEDPEFLQAYSISDYKICDSQILLYASKFLGTPIQEKISGSDLFPAFYNYHKNNQNIKIFLLGAGIGVASKAQNEINRKTGRNIIVASYSPPFGFEKDEEECQNIINMINSSGATVLVIGVGAPKQEKWIYKYKSMLPHIKIFMALGATIDFEAGKLKRSPKWMSEVGFEWLFRILCDPKRLWKRYLVDDIPFFILILKQKFKFSITKEHKKKNPMSANC</sequence>
<keyword evidence="4" id="KW-1185">Reference proteome</keyword>
<keyword evidence="2 3" id="KW-0808">Transferase</keyword>
<dbReference type="CDD" id="cd06533">
    <property type="entry name" value="Glyco_transf_WecG_TagA"/>
    <property type="match status" value="1"/>
</dbReference>
<name>A0A856MDY0_9CYAN</name>
<gene>
    <name evidence="3" type="ORF">DP114_14070</name>
</gene>
<dbReference type="EMBL" id="CP030118">
    <property type="protein sequence ID" value="QDL08872.1"/>
    <property type="molecule type" value="Genomic_DNA"/>
</dbReference>
<accession>A0A856MDY0</accession>
<protein>
    <submittedName>
        <fullName evidence="3">Glycosyltransferase</fullName>
    </submittedName>
</protein>
<dbReference type="NCBIfam" id="TIGR00696">
    <property type="entry name" value="wecG_tagA_cpsF"/>
    <property type="match status" value="1"/>
</dbReference>
<proteinExistence type="predicted"/>
<dbReference type="Proteomes" id="UP000503129">
    <property type="component" value="Chromosome"/>
</dbReference>
<evidence type="ECO:0000256" key="1">
    <source>
        <dbReference type="ARBA" id="ARBA00022676"/>
    </source>
</evidence>
<evidence type="ECO:0000256" key="2">
    <source>
        <dbReference type="ARBA" id="ARBA00022679"/>
    </source>
</evidence>
<organism evidence="3 4">
    <name type="scientific">Brasilonema sennae CENA114</name>
    <dbReference type="NCBI Taxonomy" id="415709"/>
    <lineage>
        <taxon>Bacteria</taxon>
        <taxon>Bacillati</taxon>
        <taxon>Cyanobacteriota</taxon>
        <taxon>Cyanophyceae</taxon>
        <taxon>Nostocales</taxon>
        <taxon>Scytonemataceae</taxon>
        <taxon>Brasilonema</taxon>
        <taxon>Bromeliae group (in: Brasilonema)</taxon>
    </lineage>
</organism>
<evidence type="ECO:0000313" key="4">
    <source>
        <dbReference type="Proteomes" id="UP000503129"/>
    </source>
</evidence>
<dbReference type="AlphaFoldDB" id="A0A856MDY0"/>
<keyword evidence="1" id="KW-0328">Glycosyltransferase</keyword>
<dbReference type="KEGG" id="bsen:DP114_14070"/>